<feature type="transmembrane region" description="Helical" evidence="8">
    <location>
        <begin position="81"/>
        <end position="100"/>
    </location>
</feature>
<organism evidence="9 10">
    <name type="scientific">Kroppenstedtia eburnea</name>
    <dbReference type="NCBI Taxonomy" id="714067"/>
    <lineage>
        <taxon>Bacteria</taxon>
        <taxon>Bacillati</taxon>
        <taxon>Bacillota</taxon>
        <taxon>Bacilli</taxon>
        <taxon>Bacillales</taxon>
        <taxon>Thermoactinomycetaceae</taxon>
        <taxon>Kroppenstedtia</taxon>
    </lineage>
</organism>
<feature type="transmembrane region" description="Helical" evidence="8">
    <location>
        <begin position="218"/>
        <end position="251"/>
    </location>
</feature>
<feature type="transmembrane region" description="Helical" evidence="8">
    <location>
        <begin position="305"/>
        <end position="322"/>
    </location>
</feature>
<evidence type="ECO:0000256" key="2">
    <source>
        <dbReference type="ARBA" id="ARBA00007998"/>
    </source>
</evidence>
<dbReference type="PANTHER" id="PTHR34975">
    <property type="entry name" value="SPORE GERMINATION PROTEIN A2"/>
    <property type="match status" value="1"/>
</dbReference>
<dbReference type="EMBL" id="FTOD01000017">
    <property type="protein sequence ID" value="SIT16868.1"/>
    <property type="molecule type" value="Genomic_DNA"/>
</dbReference>
<evidence type="ECO:0000256" key="4">
    <source>
        <dbReference type="ARBA" id="ARBA00022544"/>
    </source>
</evidence>
<evidence type="ECO:0000256" key="5">
    <source>
        <dbReference type="ARBA" id="ARBA00022692"/>
    </source>
</evidence>
<dbReference type="Pfam" id="PF03845">
    <property type="entry name" value="Spore_permease"/>
    <property type="match status" value="1"/>
</dbReference>
<evidence type="ECO:0000256" key="1">
    <source>
        <dbReference type="ARBA" id="ARBA00004141"/>
    </source>
</evidence>
<feature type="transmembrane region" description="Helical" evidence="8">
    <location>
        <begin position="187"/>
        <end position="206"/>
    </location>
</feature>
<dbReference type="OrthoDB" id="2078716at2"/>
<evidence type="ECO:0000256" key="8">
    <source>
        <dbReference type="SAM" id="Phobius"/>
    </source>
</evidence>
<feature type="transmembrane region" description="Helical" evidence="8">
    <location>
        <begin position="146"/>
        <end position="167"/>
    </location>
</feature>
<keyword evidence="4" id="KW-0309">Germination</keyword>
<evidence type="ECO:0000313" key="9">
    <source>
        <dbReference type="EMBL" id="SIT16868.1"/>
    </source>
</evidence>
<evidence type="ECO:0000313" key="10">
    <source>
        <dbReference type="Proteomes" id="UP000186795"/>
    </source>
</evidence>
<comment type="subcellular location">
    <subcellularLocation>
        <location evidence="1">Membrane</location>
        <topology evidence="1">Multi-pass membrane protein</topology>
    </subcellularLocation>
</comment>
<feature type="transmembrane region" description="Helical" evidence="8">
    <location>
        <begin position="271"/>
        <end position="293"/>
    </location>
</feature>
<dbReference type="GO" id="GO:0016020">
    <property type="term" value="C:membrane"/>
    <property type="evidence" value="ECO:0007669"/>
    <property type="project" value="UniProtKB-SubCell"/>
</dbReference>
<feature type="transmembrane region" description="Helical" evidence="8">
    <location>
        <begin position="12"/>
        <end position="28"/>
    </location>
</feature>
<dbReference type="NCBIfam" id="TIGR00912">
    <property type="entry name" value="2A0309"/>
    <property type="match status" value="1"/>
</dbReference>
<dbReference type="RefSeq" id="WP_084190224.1">
    <property type="nucleotide sequence ID" value="NZ_CP048103.1"/>
</dbReference>
<gene>
    <name evidence="9" type="ORF">SAMN05421790_1175</name>
</gene>
<feature type="transmembrane region" description="Helical" evidence="8">
    <location>
        <begin position="40"/>
        <end position="61"/>
    </location>
</feature>
<reference evidence="10" key="1">
    <citation type="submission" date="2017-01" db="EMBL/GenBank/DDBJ databases">
        <authorList>
            <person name="Varghese N."/>
            <person name="Submissions S."/>
        </authorList>
    </citation>
    <scope>NUCLEOTIDE SEQUENCE [LARGE SCALE GENOMIC DNA]</scope>
    <source>
        <strain evidence="10">DSM 45196</strain>
    </source>
</reference>
<dbReference type="AlphaFoldDB" id="A0A1N7Q1Y3"/>
<keyword evidence="6 8" id="KW-1133">Transmembrane helix</keyword>
<keyword evidence="7 8" id="KW-0472">Membrane</keyword>
<evidence type="ECO:0000256" key="7">
    <source>
        <dbReference type="ARBA" id="ARBA00023136"/>
    </source>
</evidence>
<evidence type="ECO:0000256" key="3">
    <source>
        <dbReference type="ARBA" id="ARBA00022448"/>
    </source>
</evidence>
<protein>
    <submittedName>
        <fullName evidence="9">Spore germination protein KB</fullName>
    </submittedName>
</protein>
<keyword evidence="10" id="KW-1185">Reference proteome</keyword>
<evidence type="ECO:0000256" key="6">
    <source>
        <dbReference type="ARBA" id="ARBA00022989"/>
    </source>
</evidence>
<sequence length="368" mass="41196">MIERGRISSGQMALILFAGISTTGTLVSPNMTGWYAGRDLWLSVLWASLYGFVAVGLAFRLHRIYPGENIIQYSPRILGNLPGKALGLLFLVSYLVLVGITLREYAEFVKLIFLPQTPMTVIVGSMMLVSAFAVKGGVEVIVRVTQALLPGALLIFLVTLCLTFQSWDVQHLFPILEKGIGPSLKGGMVPGIWFSEFFMITFLLPLLADPSKGLRRGLIAVTSVMLLFLYVNLICLFVFGMEYLVMVYPLFEATRYISYAQFFEHLDAIMLMLWMTGIFVKLCLVHYVVVLGTSQWLNLSDYQPYSLPLAFLAAGLSLWVVPSSQELHRAISTIFPFSFPGTNVLIPLLLWMIAEWRNRGLQKGEMVR</sequence>
<dbReference type="InterPro" id="IPR004761">
    <property type="entry name" value="Spore_GerAB"/>
</dbReference>
<name>A0A1N7Q1Y3_9BACL</name>
<dbReference type="PANTHER" id="PTHR34975:SF2">
    <property type="entry name" value="SPORE GERMINATION PROTEIN A2"/>
    <property type="match status" value="1"/>
</dbReference>
<dbReference type="Proteomes" id="UP000186795">
    <property type="component" value="Unassembled WGS sequence"/>
</dbReference>
<accession>A0A1N7Q1Y3</accession>
<keyword evidence="5 8" id="KW-0812">Transmembrane</keyword>
<proteinExistence type="inferred from homology"/>
<feature type="transmembrane region" description="Helical" evidence="8">
    <location>
        <begin position="112"/>
        <end position="134"/>
    </location>
</feature>
<comment type="similarity">
    <text evidence="2">Belongs to the amino acid-polyamine-organocation (APC) superfamily. Spore germination protein (SGP) (TC 2.A.3.9) family.</text>
</comment>
<dbReference type="GO" id="GO:0009847">
    <property type="term" value="P:spore germination"/>
    <property type="evidence" value="ECO:0007669"/>
    <property type="project" value="InterPro"/>
</dbReference>
<keyword evidence="3" id="KW-0813">Transport</keyword>
<feature type="transmembrane region" description="Helical" evidence="8">
    <location>
        <begin position="334"/>
        <end position="354"/>
    </location>
</feature>